<accession>A0A238KY14</accession>
<dbReference type="AlphaFoldDB" id="A0A238KY14"/>
<dbReference type="EMBL" id="FXYF01000010">
    <property type="protein sequence ID" value="SMX46946.1"/>
    <property type="molecule type" value="Genomic_DNA"/>
</dbReference>
<dbReference type="RefSeq" id="WP_094022339.1">
    <property type="nucleotide sequence ID" value="NZ_FXYF01000010.1"/>
</dbReference>
<keyword evidence="3" id="KW-1185">Reference proteome</keyword>
<feature type="domain" description="DUF6455" evidence="1">
    <location>
        <begin position="1"/>
        <end position="85"/>
    </location>
</feature>
<proteinExistence type="predicted"/>
<dbReference type="InterPro" id="IPR045601">
    <property type="entry name" value="DUF6455"/>
</dbReference>
<evidence type="ECO:0000313" key="2">
    <source>
        <dbReference type="EMBL" id="SMX46946.1"/>
    </source>
</evidence>
<dbReference type="Proteomes" id="UP000207598">
    <property type="component" value="Unassembled WGS sequence"/>
</dbReference>
<gene>
    <name evidence="2" type="ORF">MAA8898_03565</name>
</gene>
<evidence type="ECO:0000259" key="1">
    <source>
        <dbReference type="Pfam" id="PF20056"/>
    </source>
</evidence>
<protein>
    <recommendedName>
        <fullName evidence="1">DUF6455 domain-containing protein</fullName>
    </recommendedName>
</protein>
<name>A0A238KY14_9RHOB</name>
<evidence type="ECO:0000313" key="3">
    <source>
        <dbReference type="Proteomes" id="UP000207598"/>
    </source>
</evidence>
<organism evidence="2 3">
    <name type="scientific">Maliponia aquimaris</name>
    <dbReference type="NCBI Taxonomy" id="1673631"/>
    <lineage>
        <taxon>Bacteria</taxon>
        <taxon>Pseudomonadati</taxon>
        <taxon>Pseudomonadota</taxon>
        <taxon>Alphaproteobacteria</taxon>
        <taxon>Rhodobacterales</taxon>
        <taxon>Paracoccaceae</taxon>
        <taxon>Maliponia</taxon>
    </lineage>
</organism>
<sequence length="86" mass="9593">MQSDSTLKRHARLVDEMAKARGVDLEEAIFRGKVTMFDLEDSVLRCTGCSDPAGCEHWLAAQQGAQAEETPGYCRNASLFRMLKQD</sequence>
<dbReference type="Pfam" id="PF20056">
    <property type="entry name" value="DUF6455"/>
    <property type="match status" value="1"/>
</dbReference>
<dbReference type="OrthoDB" id="7961152at2"/>
<reference evidence="2 3" key="1">
    <citation type="submission" date="2017-05" db="EMBL/GenBank/DDBJ databases">
        <authorList>
            <person name="Song R."/>
            <person name="Chenine A.L."/>
            <person name="Ruprecht R.M."/>
        </authorList>
    </citation>
    <scope>NUCLEOTIDE SEQUENCE [LARGE SCALE GENOMIC DNA]</scope>
    <source>
        <strain evidence="2 3">CECT 8898</strain>
    </source>
</reference>